<protein>
    <submittedName>
        <fullName evidence="1">F-box protein</fullName>
    </submittedName>
</protein>
<dbReference type="AlphaFoldDB" id="A0AAV9A103"/>
<accession>A0AAV9A103</accession>
<reference evidence="1" key="1">
    <citation type="journal article" date="2023" name="Nat. Commun.">
        <title>Diploid and tetraploid genomes of Acorus and the evolution of monocots.</title>
        <authorList>
            <person name="Ma L."/>
            <person name="Liu K.W."/>
            <person name="Li Z."/>
            <person name="Hsiao Y.Y."/>
            <person name="Qi Y."/>
            <person name="Fu T."/>
            <person name="Tang G.D."/>
            <person name="Zhang D."/>
            <person name="Sun W.H."/>
            <person name="Liu D.K."/>
            <person name="Li Y."/>
            <person name="Chen G.Z."/>
            <person name="Liu X.D."/>
            <person name="Liao X.Y."/>
            <person name="Jiang Y.T."/>
            <person name="Yu X."/>
            <person name="Hao Y."/>
            <person name="Huang J."/>
            <person name="Zhao X.W."/>
            <person name="Ke S."/>
            <person name="Chen Y.Y."/>
            <person name="Wu W.L."/>
            <person name="Hsu J.L."/>
            <person name="Lin Y.F."/>
            <person name="Huang M.D."/>
            <person name="Li C.Y."/>
            <person name="Huang L."/>
            <person name="Wang Z.W."/>
            <person name="Zhao X."/>
            <person name="Zhong W.Y."/>
            <person name="Peng D.H."/>
            <person name="Ahmad S."/>
            <person name="Lan S."/>
            <person name="Zhang J.S."/>
            <person name="Tsai W.C."/>
            <person name="Van de Peer Y."/>
            <person name="Liu Z.J."/>
        </authorList>
    </citation>
    <scope>NUCLEOTIDE SEQUENCE</scope>
    <source>
        <strain evidence="1">SCP</strain>
    </source>
</reference>
<dbReference type="GO" id="GO:0005737">
    <property type="term" value="C:cytoplasm"/>
    <property type="evidence" value="ECO:0007669"/>
    <property type="project" value="TreeGrafter"/>
</dbReference>
<evidence type="ECO:0000313" key="1">
    <source>
        <dbReference type="EMBL" id="KAK1257510.1"/>
    </source>
</evidence>
<evidence type="ECO:0000313" key="2">
    <source>
        <dbReference type="Proteomes" id="UP001179952"/>
    </source>
</evidence>
<dbReference type="PANTHER" id="PTHR12480">
    <property type="entry name" value="ARGININE DEMETHYLASE AND LYSYL-HYDROXYLASE JMJD"/>
    <property type="match status" value="1"/>
</dbReference>
<reference evidence="1" key="2">
    <citation type="submission" date="2023-06" db="EMBL/GenBank/DDBJ databases">
        <authorList>
            <person name="Ma L."/>
            <person name="Liu K.-W."/>
            <person name="Li Z."/>
            <person name="Hsiao Y.-Y."/>
            <person name="Qi Y."/>
            <person name="Fu T."/>
            <person name="Tang G."/>
            <person name="Zhang D."/>
            <person name="Sun W.-H."/>
            <person name="Liu D.-K."/>
            <person name="Li Y."/>
            <person name="Chen G.-Z."/>
            <person name="Liu X.-D."/>
            <person name="Liao X.-Y."/>
            <person name="Jiang Y.-T."/>
            <person name="Yu X."/>
            <person name="Hao Y."/>
            <person name="Huang J."/>
            <person name="Zhao X.-W."/>
            <person name="Ke S."/>
            <person name="Chen Y.-Y."/>
            <person name="Wu W.-L."/>
            <person name="Hsu J.-L."/>
            <person name="Lin Y.-F."/>
            <person name="Huang M.-D."/>
            <person name="Li C.-Y."/>
            <person name="Huang L."/>
            <person name="Wang Z.-W."/>
            <person name="Zhao X."/>
            <person name="Zhong W.-Y."/>
            <person name="Peng D.-H."/>
            <person name="Ahmad S."/>
            <person name="Lan S."/>
            <person name="Zhang J.-S."/>
            <person name="Tsai W.-C."/>
            <person name="Van De Peer Y."/>
            <person name="Liu Z.-J."/>
        </authorList>
    </citation>
    <scope>NUCLEOTIDE SEQUENCE</scope>
    <source>
        <strain evidence="1">SCP</strain>
        <tissue evidence="1">Leaves</tissue>
    </source>
</reference>
<organism evidence="1 2">
    <name type="scientific">Acorus gramineus</name>
    <name type="common">Dwarf sweet flag</name>
    <dbReference type="NCBI Taxonomy" id="55184"/>
    <lineage>
        <taxon>Eukaryota</taxon>
        <taxon>Viridiplantae</taxon>
        <taxon>Streptophyta</taxon>
        <taxon>Embryophyta</taxon>
        <taxon>Tracheophyta</taxon>
        <taxon>Spermatophyta</taxon>
        <taxon>Magnoliopsida</taxon>
        <taxon>Liliopsida</taxon>
        <taxon>Acoraceae</taxon>
        <taxon>Acorus</taxon>
    </lineage>
</organism>
<dbReference type="PANTHER" id="PTHR12480:SF35">
    <property type="entry name" value="TRANSCRIPTION FACTOR JUMONJI, JMJC DOMAIN-CONTAINING PROTEIN"/>
    <property type="match status" value="1"/>
</dbReference>
<proteinExistence type="predicted"/>
<name>A0AAV9A103_ACOGR</name>
<dbReference type="Gene3D" id="2.60.120.650">
    <property type="entry name" value="Cupin"/>
    <property type="match status" value="1"/>
</dbReference>
<sequence length="104" mass="12601">MEDNDRAKNKADKKGFNSLFLYRRWYRCFTRLDAFSVENGNIERRKDLSEQEFQSEYDGQKPYGEIAPTLLKDYTVPHLFREDFFDVLDRDKRPPFRWLIIGPE</sequence>
<keyword evidence="2" id="KW-1185">Reference proteome</keyword>
<dbReference type="Proteomes" id="UP001179952">
    <property type="component" value="Unassembled WGS sequence"/>
</dbReference>
<comment type="caution">
    <text evidence="1">The sequence shown here is derived from an EMBL/GenBank/DDBJ whole genome shotgun (WGS) entry which is preliminary data.</text>
</comment>
<dbReference type="EMBL" id="JAUJYN010000041">
    <property type="protein sequence ID" value="KAK1257510.1"/>
    <property type="molecule type" value="Genomic_DNA"/>
</dbReference>
<dbReference type="InterPro" id="IPR050910">
    <property type="entry name" value="JMJD6_ArgDemeth/LysHydrox"/>
</dbReference>
<gene>
    <name evidence="1" type="ORF">QJS04_geneDACA023888</name>
</gene>